<evidence type="ECO:0000313" key="4">
    <source>
        <dbReference type="Proteomes" id="UP000198751"/>
    </source>
</evidence>
<keyword evidence="2" id="KW-0472">Membrane</keyword>
<feature type="transmembrane region" description="Helical" evidence="2">
    <location>
        <begin position="72"/>
        <end position="93"/>
    </location>
</feature>
<reference evidence="4" key="1">
    <citation type="submission" date="2016-10" db="EMBL/GenBank/DDBJ databases">
        <authorList>
            <person name="Varghese N."/>
            <person name="Submissions S."/>
        </authorList>
    </citation>
    <scope>NUCLEOTIDE SEQUENCE [LARGE SCALE GENOMIC DNA]</scope>
    <source>
        <strain evidence="4">IMMIB L-1606</strain>
    </source>
</reference>
<evidence type="ECO:0000256" key="1">
    <source>
        <dbReference type="SAM" id="MobiDB-lite"/>
    </source>
</evidence>
<feature type="compositionally biased region" description="Low complexity" evidence="1">
    <location>
        <begin position="262"/>
        <end position="273"/>
    </location>
</feature>
<sequence>MTTPESRLRELVDEVLTDAGHPDDAALRSALESIGSLASLPVPEPSGELARLLAGGGDELARRRRSNRHRPTVVGLAVIAGMGLGIGGVAATAGSAPGSSAASVQHLLGDWSPDWAITHGVPAAPTPEYRGVAVPADQTPDSVPAASSASGSAGTPEGTGIPQGKELRPHGEGLAGSAGRPECGSPKQTAATPAGICPPAAEPSGQPDGPSNHIGGGSTRGTAAPGNADKKKVPDEGIPGHAVRGQDQADPGAPGRALENSAGPGKAGPKQAADSGPGRAAPEKPGPASSRQGTGTGDARVTAAGGK</sequence>
<evidence type="ECO:0000313" key="3">
    <source>
        <dbReference type="EMBL" id="SDS81624.1"/>
    </source>
</evidence>
<name>A0A1H1VA44_9MICC</name>
<keyword evidence="4" id="KW-1185">Reference proteome</keyword>
<protein>
    <submittedName>
        <fullName evidence="3">Uncharacterized protein</fullName>
    </submittedName>
</protein>
<feature type="compositionally biased region" description="Low complexity" evidence="1">
    <location>
        <begin position="145"/>
        <end position="154"/>
    </location>
</feature>
<accession>A0A1H1VA44</accession>
<dbReference type="RefSeq" id="WP_091717993.1">
    <property type="nucleotide sequence ID" value="NZ_LT629779.1"/>
</dbReference>
<evidence type="ECO:0000256" key="2">
    <source>
        <dbReference type="SAM" id="Phobius"/>
    </source>
</evidence>
<dbReference type="AlphaFoldDB" id="A0A1H1VA44"/>
<dbReference type="Proteomes" id="UP000198751">
    <property type="component" value="Chromosome I"/>
</dbReference>
<dbReference type="EMBL" id="LT629779">
    <property type="protein sequence ID" value="SDS81624.1"/>
    <property type="molecule type" value="Genomic_DNA"/>
</dbReference>
<gene>
    <name evidence="3" type="ORF">SAMN04489743_0936</name>
</gene>
<feature type="region of interest" description="Disordered" evidence="1">
    <location>
        <begin position="128"/>
        <end position="307"/>
    </location>
</feature>
<organism evidence="3 4">
    <name type="scientific">Pseudarthrobacter equi</name>
    <dbReference type="NCBI Taxonomy" id="728066"/>
    <lineage>
        <taxon>Bacteria</taxon>
        <taxon>Bacillati</taxon>
        <taxon>Actinomycetota</taxon>
        <taxon>Actinomycetes</taxon>
        <taxon>Micrococcales</taxon>
        <taxon>Micrococcaceae</taxon>
        <taxon>Pseudarthrobacter</taxon>
    </lineage>
</organism>
<proteinExistence type="predicted"/>
<keyword evidence="2" id="KW-1133">Transmembrane helix</keyword>
<keyword evidence="2" id="KW-0812">Transmembrane</keyword>
<dbReference type="OrthoDB" id="4952411at2"/>